<gene>
    <name evidence="2" type="ORF">THTE_4316</name>
</gene>
<proteinExistence type="predicted"/>
<dbReference type="GO" id="GO:0043571">
    <property type="term" value="P:maintenance of CRISPR repeat elements"/>
    <property type="evidence" value="ECO:0007669"/>
    <property type="project" value="InterPro"/>
</dbReference>
<accession>A0A286RLZ5</accession>
<evidence type="ECO:0000256" key="1">
    <source>
        <dbReference type="ARBA" id="ARBA00023118"/>
    </source>
</evidence>
<dbReference type="Pfam" id="PF09704">
    <property type="entry name" value="Cas_Cas5d"/>
    <property type="match status" value="1"/>
</dbReference>
<dbReference type="NCBIfam" id="TIGR02593">
    <property type="entry name" value="CRISPR_cas5"/>
    <property type="match status" value="1"/>
</dbReference>
<dbReference type="InterPro" id="IPR013422">
    <property type="entry name" value="CRISPR-assoc_prot_Cas5_N"/>
</dbReference>
<dbReference type="RefSeq" id="WP_095416587.1">
    <property type="nucleotide sequence ID" value="NZ_CP018477.1"/>
</dbReference>
<reference evidence="2 3" key="1">
    <citation type="journal article" name="Front. Microbiol.">
        <title>Sugar Metabolism of the First Thermophilic Planctomycete Thermogutta terrifontis: Comparative Genomic and Transcriptomic Approaches.</title>
        <authorList>
            <person name="Elcheninov A.G."/>
            <person name="Menzel P."/>
            <person name="Gudbergsdottir S.R."/>
            <person name="Slesarev A.I."/>
            <person name="Kadnikov V.V."/>
            <person name="Krogh A."/>
            <person name="Bonch-Osmolovskaya E.A."/>
            <person name="Peng X."/>
            <person name="Kublanov I.V."/>
        </authorList>
    </citation>
    <scope>NUCLEOTIDE SEQUENCE [LARGE SCALE GENOMIC DNA]</scope>
    <source>
        <strain evidence="2 3">R1</strain>
    </source>
</reference>
<keyword evidence="1" id="KW-0051">Antiviral defense</keyword>
<name>A0A286RLZ5_9BACT</name>
<dbReference type="KEGG" id="ttf:THTE_4316"/>
<dbReference type="InterPro" id="IPR021124">
    <property type="entry name" value="CRISPR-assoc_prot_Cas5"/>
</dbReference>
<protein>
    <submittedName>
        <fullName evidence="2">CRISPR-associated protein MTH1087</fullName>
    </submittedName>
</protein>
<dbReference type="CDD" id="cd09693">
    <property type="entry name" value="Cas5_I"/>
    <property type="match status" value="1"/>
</dbReference>
<organism evidence="2 3">
    <name type="scientific">Thermogutta terrifontis</name>
    <dbReference type="NCBI Taxonomy" id="1331910"/>
    <lineage>
        <taxon>Bacteria</taxon>
        <taxon>Pseudomonadati</taxon>
        <taxon>Planctomycetota</taxon>
        <taxon>Planctomycetia</taxon>
        <taxon>Pirellulales</taxon>
        <taxon>Thermoguttaceae</taxon>
        <taxon>Thermogutta</taxon>
    </lineage>
</organism>
<evidence type="ECO:0000313" key="3">
    <source>
        <dbReference type="Proteomes" id="UP000215086"/>
    </source>
</evidence>
<dbReference type="Proteomes" id="UP000215086">
    <property type="component" value="Chromosome"/>
</dbReference>
<keyword evidence="3" id="KW-1185">Reference proteome</keyword>
<dbReference type="Gene3D" id="3.30.70.2660">
    <property type="match status" value="1"/>
</dbReference>
<dbReference type="EMBL" id="CP018477">
    <property type="protein sequence ID" value="ASV76917.1"/>
    <property type="molecule type" value="Genomic_DNA"/>
</dbReference>
<dbReference type="GO" id="GO:0051607">
    <property type="term" value="P:defense response to virus"/>
    <property type="evidence" value="ECO:0007669"/>
    <property type="project" value="UniProtKB-KW"/>
</dbReference>
<sequence>MEPVLIVSVSAPVASFRRPLDHNYQRTLPLPPPTTLLGIAGAALGLPDRELWDPQAGWSDLRVSTWMDEPPGKARDMWTVLKIISGKLGERSPYFRELLFYVRYKLAYGGTTSQLEELARAFRDPVFPLSLGRDDELMFVEDVTLCHAEAGDSVFGGTVLPCDIRKIPRLKPALAPGTAFEPPLVERLPVSFEVDKKGVRHPQKLQFFSFLPPGVQIEVPNLAPLQCAGQNFVWLNSSPNQIPS</sequence>
<dbReference type="AlphaFoldDB" id="A0A286RLZ5"/>
<evidence type="ECO:0000313" key="2">
    <source>
        <dbReference type="EMBL" id="ASV76917.1"/>
    </source>
</evidence>
<dbReference type="OrthoDB" id="1805474at2"/>